<evidence type="ECO:0008006" key="3">
    <source>
        <dbReference type="Google" id="ProtNLM"/>
    </source>
</evidence>
<dbReference type="Proteomes" id="UP001500449">
    <property type="component" value="Unassembled WGS sequence"/>
</dbReference>
<sequence>MTVQIAYLVDDLGAAAERWAARGVGPFLRRARTRLEASRDGRPVVHDLSIALAQWGPVMLELVELHETGVPELRYPQGVHHVAEFVDSVAEARAASVARGWPIAIDLVSPQAGPVVFADARAELGHFVEYYEPSEAILALYARVKESAGSPGPVIREL</sequence>
<dbReference type="Gene3D" id="3.10.180.10">
    <property type="entry name" value="2,3-Dihydroxybiphenyl 1,2-Dioxygenase, domain 1"/>
    <property type="match status" value="1"/>
</dbReference>
<dbReference type="Pfam" id="PF13669">
    <property type="entry name" value="Glyoxalase_4"/>
    <property type="match status" value="1"/>
</dbReference>
<dbReference type="InterPro" id="IPR029068">
    <property type="entry name" value="Glyas_Bleomycin-R_OHBP_Dase"/>
</dbReference>
<proteinExistence type="predicted"/>
<dbReference type="EMBL" id="BAAAQK010000028">
    <property type="protein sequence ID" value="GAA1874809.1"/>
    <property type="molecule type" value="Genomic_DNA"/>
</dbReference>
<gene>
    <name evidence="1" type="ORF">GCM10009836_64940</name>
</gene>
<comment type="caution">
    <text evidence="1">The sequence shown here is derived from an EMBL/GenBank/DDBJ whole genome shotgun (WGS) entry which is preliminary data.</text>
</comment>
<evidence type="ECO:0000313" key="2">
    <source>
        <dbReference type="Proteomes" id="UP001500449"/>
    </source>
</evidence>
<accession>A0ABN2NLY3</accession>
<evidence type="ECO:0000313" key="1">
    <source>
        <dbReference type="EMBL" id="GAA1874809.1"/>
    </source>
</evidence>
<name>A0ABN2NLY3_9PSEU</name>
<dbReference type="SUPFAM" id="SSF54593">
    <property type="entry name" value="Glyoxalase/Bleomycin resistance protein/Dihydroxybiphenyl dioxygenase"/>
    <property type="match status" value="1"/>
</dbReference>
<dbReference type="RefSeq" id="WP_344426045.1">
    <property type="nucleotide sequence ID" value="NZ_BAAAQK010000028.1"/>
</dbReference>
<organism evidence="1 2">
    <name type="scientific">Pseudonocardia ailaonensis</name>
    <dbReference type="NCBI Taxonomy" id="367279"/>
    <lineage>
        <taxon>Bacteria</taxon>
        <taxon>Bacillati</taxon>
        <taxon>Actinomycetota</taxon>
        <taxon>Actinomycetes</taxon>
        <taxon>Pseudonocardiales</taxon>
        <taxon>Pseudonocardiaceae</taxon>
        <taxon>Pseudonocardia</taxon>
    </lineage>
</organism>
<reference evidence="1 2" key="1">
    <citation type="journal article" date="2019" name="Int. J. Syst. Evol. Microbiol.">
        <title>The Global Catalogue of Microorganisms (GCM) 10K type strain sequencing project: providing services to taxonomists for standard genome sequencing and annotation.</title>
        <authorList>
            <consortium name="The Broad Institute Genomics Platform"/>
            <consortium name="The Broad Institute Genome Sequencing Center for Infectious Disease"/>
            <person name="Wu L."/>
            <person name="Ma J."/>
        </authorList>
    </citation>
    <scope>NUCLEOTIDE SEQUENCE [LARGE SCALE GENOMIC DNA]</scope>
    <source>
        <strain evidence="1 2">JCM 16009</strain>
    </source>
</reference>
<protein>
    <recommendedName>
        <fullName evidence="3">VOC domain-containing protein</fullName>
    </recommendedName>
</protein>
<keyword evidence="2" id="KW-1185">Reference proteome</keyword>